<keyword evidence="1" id="KW-0418">Kinase</keyword>
<dbReference type="PANTHER" id="PTHR35526">
    <property type="entry name" value="ANTI-SIGMA-F FACTOR RSBW-RELATED"/>
    <property type="match status" value="1"/>
</dbReference>
<proteinExistence type="predicted"/>
<name>A0A445NK86_STRNE</name>
<dbReference type="Gene3D" id="3.30.565.10">
    <property type="entry name" value="Histidine kinase-like ATPase, C-terminal domain"/>
    <property type="match status" value="1"/>
</dbReference>
<dbReference type="RefSeq" id="WP_130881718.1">
    <property type="nucleotide sequence ID" value="NZ_BMRW01000014.1"/>
</dbReference>
<gene>
    <name evidence="3" type="ORF">FHS38_006019</name>
</gene>
<dbReference type="GO" id="GO:0004674">
    <property type="term" value="F:protein serine/threonine kinase activity"/>
    <property type="evidence" value="ECO:0007669"/>
    <property type="project" value="UniProtKB-KW"/>
</dbReference>
<dbReference type="OrthoDB" id="4171713at2"/>
<dbReference type="Pfam" id="PF13581">
    <property type="entry name" value="HATPase_c_2"/>
    <property type="match status" value="1"/>
</dbReference>
<dbReference type="Proteomes" id="UP000556436">
    <property type="component" value="Unassembled WGS sequence"/>
</dbReference>
<comment type="caution">
    <text evidence="3">The sequence shown here is derived from an EMBL/GenBank/DDBJ whole genome shotgun (WGS) entry which is preliminary data.</text>
</comment>
<evidence type="ECO:0000313" key="4">
    <source>
        <dbReference type="Proteomes" id="UP000556436"/>
    </source>
</evidence>
<dbReference type="InterPro" id="IPR050267">
    <property type="entry name" value="Anti-sigma-factor_SerPK"/>
</dbReference>
<sequence length="133" mass="14488">MCEDPQLATADWWYTLRIPAQPWMISLIRSSLQLALQRHGRLDLADTACLLATELVTNGVVHANSPVTVDLSCRSRTLRVDVHDSSPEAPARRSAGCDDESGRGLTLIDACATAWGVYPAAHGRGKAVWFTLC</sequence>
<feature type="domain" description="Histidine kinase/HSP90-like ATPase" evidence="2">
    <location>
        <begin position="19"/>
        <end position="131"/>
    </location>
</feature>
<evidence type="ECO:0000256" key="1">
    <source>
        <dbReference type="ARBA" id="ARBA00022527"/>
    </source>
</evidence>
<accession>A0A445NK86</accession>
<organism evidence="3 4">
    <name type="scientific">Streptomyces netropsis</name>
    <name type="common">Streptoverticillium netropsis</name>
    <dbReference type="NCBI Taxonomy" id="55404"/>
    <lineage>
        <taxon>Bacteria</taxon>
        <taxon>Bacillati</taxon>
        <taxon>Actinomycetota</taxon>
        <taxon>Actinomycetes</taxon>
        <taxon>Kitasatosporales</taxon>
        <taxon>Streptomycetaceae</taxon>
        <taxon>Streptomyces</taxon>
    </lineage>
</organism>
<keyword evidence="1" id="KW-0723">Serine/threonine-protein kinase</keyword>
<keyword evidence="1" id="KW-0808">Transferase</keyword>
<keyword evidence="4" id="KW-1185">Reference proteome</keyword>
<evidence type="ECO:0000259" key="2">
    <source>
        <dbReference type="Pfam" id="PF13581"/>
    </source>
</evidence>
<dbReference type="InterPro" id="IPR003594">
    <property type="entry name" value="HATPase_dom"/>
</dbReference>
<dbReference type="AlphaFoldDB" id="A0A445NK86"/>
<dbReference type="EMBL" id="JACHJG010000016">
    <property type="protein sequence ID" value="MBB4889941.1"/>
    <property type="molecule type" value="Genomic_DNA"/>
</dbReference>
<protein>
    <submittedName>
        <fullName evidence="3">Anti-sigma regulatory factor (Ser/Thr protein kinase)</fullName>
    </submittedName>
</protein>
<dbReference type="InterPro" id="IPR036890">
    <property type="entry name" value="HATPase_C_sf"/>
</dbReference>
<dbReference type="GeneID" id="91572032"/>
<dbReference type="PANTHER" id="PTHR35526:SF3">
    <property type="entry name" value="ANTI-SIGMA-F FACTOR RSBW"/>
    <property type="match status" value="1"/>
</dbReference>
<dbReference type="CDD" id="cd16936">
    <property type="entry name" value="HATPase_RsbW-like"/>
    <property type="match status" value="1"/>
</dbReference>
<reference evidence="3 4" key="1">
    <citation type="submission" date="2020-08" db="EMBL/GenBank/DDBJ databases">
        <title>Genomic Encyclopedia of Type Strains, Phase III (KMG-III): the genomes of soil and plant-associated and newly described type strains.</title>
        <authorList>
            <person name="Whitman W."/>
        </authorList>
    </citation>
    <scope>NUCLEOTIDE SEQUENCE [LARGE SCALE GENOMIC DNA]</scope>
    <source>
        <strain evidence="3 4">CECT 3265</strain>
    </source>
</reference>
<evidence type="ECO:0000313" key="3">
    <source>
        <dbReference type="EMBL" id="MBB4889941.1"/>
    </source>
</evidence>
<dbReference type="SUPFAM" id="SSF55874">
    <property type="entry name" value="ATPase domain of HSP90 chaperone/DNA topoisomerase II/histidine kinase"/>
    <property type="match status" value="1"/>
</dbReference>